<protein>
    <submittedName>
        <fullName evidence="1">Uncharacterized protein</fullName>
    </submittedName>
</protein>
<dbReference type="AlphaFoldDB" id="A0A835Z496"/>
<comment type="caution">
    <text evidence="1">The sequence shown here is derived from an EMBL/GenBank/DDBJ whole genome shotgun (WGS) entry which is preliminary data.</text>
</comment>
<dbReference type="EMBL" id="JAFCMP010000153">
    <property type="protein sequence ID" value="KAG5184745.1"/>
    <property type="molecule type" value="Genomic_DNA"/>
</dbReference>
<keyword evidence="2" id="KW-1185">Reference proteome</keyword>
<proteinExistence type="predicted"/>
<organism evidence="1 2">
    <name type="scientific">Tribonema minus</name>
    <dbReference type="NCBI Taxonomy" id="303371"/>
    <lineage>
        <taxon>Eukaryota</taxon>
        <taxon>Sar</taxon>
        <taxon>Stramenopiles</taxon>
        <taxon>Ochrophyta</taxon>
        <taxon>PX clade</taxon>
        <taxon>Xanthophyceae</taxon>
        <taxon>Tribonematales</taxon>
        <taxon>Tribonemataceae</taxon>
        <taxon>Tribonema</taxon>
    </lineage>
</organism>
<dbReference type="Proteomes" id="UP000664859">
    <property type="component" value="Unassembled WGS sequence"/>
</dbReference>
<sequence>MADRALVGGNPPVVEPAGQAPEAEIMDPLVQGQDAAALAVANAVAAAAQQASAAAAPVQPGAQAPALGGVPLAETANEREAARAAAHAEQRKWARAVTRTQLVLRAGHPAQWQTGATWPEITTRIARLPQDTLEEDLSEACTRNIVIGDWGNLAELAASQSRVAPQGAKWQARQGNDMTPERFFLAVSILCRAVSDTLQEKQQWSNRLAPPGGGLCVARDLKNLNAELQQYKQDSLATAE</sequence>
<gene>
    <name evidence="1" type="ORF">JKP88DRAFT_314042</name>
</gene>
<evidence type="ECO:0000313" key="2">
    <source>
        <dbReference type="Proteomes" id="UP000664859"/>
    </source>
</evidence>
<evidence type="ECO:0000313" key="1">
    <source>
        <dbReference type="EMBL" id="KAG5184745.1"/>
    </source>
</evidence>
<name>A0A835Z496_9STRA</name>
<reference evidence="1" key="1">
    <citation type="submission" date="2021-02" db="EMBL/GenBank/DDBJ databases">
        <title>First Annotated Genome of the Yellow-green Alga Tribonema minus.</title>
        <authorList>
            <person name="Mahan K.M."/>
        </authorList>
    </citation>
    <scope>NUCLEOTIDE SEQUENCE</scope>
    <source>
        <strain evidence="1">UTEX B ZZ1240</strain>
    </source>
</reference>
<accession>A0A835Z496</accession>